<dbReference type="EMBL" id="JAPMOS010000021">
    <property type="protein sequence ID" value="KAJ4459285.1"/>
    <property type="molecule type" value="Genomic_DNA"/>
</dbReference>
<gene>
    <name evidence="2" type="ORF">PAPYR_4825</name>
</gene>
<feature type="compositionally biased region" description="Low complexity" evidence="1">
    <location>
        <begin position="30"/>
        <end position="41"/>
    </location>
</feature>
<evidence type="ECO:0000256" key="1">
    <source>
        <dbReference type="SAM" id="MobiDB-lite"/>
    </source>
</evidence>
<comment type="caution">
    <text evidence="2">The sequence shown here is derived from an EMBL/GenBank/DDBJ whole genome shotgun (WGS) entry which is preliminary data.</text>
</comment>
<proteinExistence type="predicted"/>
<accession>A0ABQ8URC6</accession>
<organism evidence="2 3">
    <name type="scientific">Paratrimastix pyriformis</name>
    <dbReference type="NCBI Taxonomy" id="342808"/>
    <lineage>
        <taxon>Eukaryota</taxon>
        <taxon>Metamonada</taxon>
        <taxon>Preaxostyla</taxon>
        <taxon>Paratrimastigidae</taxon>
        <taxon>Paratrimastix</taxon>
    </lineage>
</organism>
<feature type="compositionally biased region" description="Basic and acidic residues" evidence="1">
    <location>
        <begin position="15"/>
        <end position="25"/>
    </location>
</feature>
<reference evidence="2" key="1">
    <citation type="journal article" date="2022" name="bioRxiv">
        <title>Genomics of Preaxostyla Flagellates Illuminates Evolutionary Transitions and the Path Towards Mitochondrial Loss.</title>
        <authorList>
            <person name="Novak L.V.F."/>
            <person name="Treitli S.C."/>
            <person name="Pyrih J."/>
            <person name="Halakuc P."/>
            <person name="Pipaliya S.V."/>
            <person name="Vacek V."/>
            <person name="Brzon O."/>
            <person name="Soukal P."/>
            <person name="Eme L."/>
            <person name="Dacks J.B."/>
            <person name="Karnkowska A."/>
            <person name="Elias M."/>
            <person name="Hampl V."/>
        </authorList>
    </citation>
    <scope>NUCLEOTIDE SEQUENCE</scope>
    <source>
        <strain evidence="2">RCP-MX</strain>
    </source>
</reference>
<evidence type="ECO:0000313" key="2">
    <source>
        <dbReference type="EMBL" id="KAJ4459285.1"/>
    </source>
</evidence>
<protein>
    <submittedName>
        <fullName evidence="2">Uncharacterized protein</fullName>
    </submittedName>
</protein>
<name>A0ABQ8URC6_9EUKA</name>
<evidence type="ECO:0000313" key="3">
    <source>
        <dbReference type="Proteomes" id="UP001141327"/>
    </source>
</evidence>
<sequence>MDRGEARVRFAVKQHEGRLRFREGSPEAPPASSSSLSPPRLMLLPGPQSRVLLAMVMRSRQMAAKSAGGGIPPEGEVGGAGLPHRLGCYLQSAGASKGGAGLELWAYLCSPTDERVGRSVRLQWLEGHLSHVLPTHVGADGTPAHPTTPLGRALAERLRAEGIREAKAALDRVFELANRGHRCQDYLATREGEAALPPPPADLGEALEVVLTYPIDVFLYHSENAQI</sequence>
<dbReference type="Proteomes" id="UP001141327">
    <property type="component" value="Unassembled WGS sequence"/>
</dbReference>
<feature type="region of interest" description="Disordered" evidence="1">
    <location>
        <begin position="15"/>
        <end position="41"/>
    </location>
</feature>
<keyword evidence="3" id="KW-1185">Reference proteome</keyword>